<dbReference type="PANTHER" id="PTHR31639:SF315">
    <property type="entry name" value="LEUCINE-RICH REPEAT DOMAIN SUPERFAMILY, F-BOX-LIKE DOMAIN SUPERFAMILY"/>
    <property type="match status" value="1"/>
</dbReference>
<dbReference type="Gramene" id="mRNA:HanXRQr2_Chr14g0642911">
    <property type="protein sequence ID" value="mRNA:HanXRQr2_Chr14g0642911"/>
    <property type="gene ID" value="HanXRQr2_Chr14g0642911"/>
</dbReference>
<dbReference type="Pfam" id="PF24758">
    <property type="entry name" value="LRR_At5g56370"/>
    <property type="match status" value="2"/>
</dbReference>
<comment type="caution">
    <text evidence="3">The sequence shown here is derived from an EMBL/GenBank/DDBJ whole genome shotgun (WGS) entry which is preliminary data.</text>
</comment>
<dbReference type="Gene3D" id="3.80.10.10">
    <property type="entry name" value="Ribonuclease Inhibitor"/>
    <property type="match status" value="2"/>
</dbReference>
<dbReference type="InterPro" id="IPR055411">
    <property type="entry name" value="LRR_FXL15/At3g58940/PEG3-like"/>
</dbReference>
<evidence type="ECO:0000313" key="3">
    <source>
        <dbReference type="EMBL" id="KAF5768982.1"/>
    </source>
</evidence>
<keyword evidence="1" id="KW-0472">Membrane</keyword>
<feature type="domain" description="F-box/LRR-repeat protein 15/At3g58940/PEG3-like LRR" evidence="2">
    <location>
        <begin position="24"/>
        <end position="111"/>
    </location>
</feature>
<accession>A0A9K3E8N2</accession>
<keyword evidence="4" id="KW-1185">Reference proteome</keyword>
<dbReference type="SUPFAM" id="SSF52058">
    <property type="entry name" value="L domain-like"/>
    <property type="match status" value="1"/>
</dbReference>
<gene>
    <name evidence="3" type="ORF">HanXRQr2_Chr14g0642911</name>
</gene>
<organism evidence="3 4">
    <name type="scientific">Helianthus annuus</name>
    <name type="common">Common sunflower</name>
    <dbReference type="NCBI Taxonomy" id="4232"/>
    <lineage>
        <taxon>Eukaryota</taxon>
        <taxon>Viridiplantae</taxon>
        <taxon>Streptophyta</taxon>
        <taxon>Embryophyta</taxon>
        <taxon>Tracheophyta</taxon>
        <taxon>Spermatophyta</taxon>
        <taxon>Magnoliopsida</taxon>
        <taxon>eudicotyledons</taxon>
        <taxon>Gunneridae</taxon>
        <taxon>Pentapetalae</taxon>
        <taxon>asterids</taxon>
        <taxon>campanulids</taxon>
        <taxon>Asterales</taxon>
        <taxon>Asteraceae</taxon>
        <taxon>Asteroideae</taxon>
        <taxon>Heliantheae alliance</taxon>
        <taxon>Heliantheae</taxon>
        <taxon>Helianthus</taxon>
    </lineage>
</organism>
<feature type="domain" description="F-box/LRR-repeat protein 15/At3g58940/PEG3-like LRR" evidence="2">
    <location>
        <begin position="246"/>
        <end position="315"/>
    </location>
</feature>
<evidence type="ECO:0000259" key="2">
    <source>
        <dbReference type="Pfam" id="PF24758"/>
    </source>
</evidence>
<dbReference type="EMBL" id="MNCJ02000329">
    <property type="protein sequence ID" value="KAF5768982.1"/>
    <property type="molecule type" value="Genomic_DNA"/>
</dbReference>
<keyword evidence="1" id="KW-0812">Transmembrane</keyword>
<feature type="transmembrane region" description="Helical" evidence="1">
    <location>
        <begin position="399"/>
        <end position="419"/>
    </location>
</feature>
<dbReference type="InterPro" id="IPR032675">
    <property type="entry name" value="LRR_dom_sf"/>
</dbReference>
<dbReference type="AlphaFoldDB" id="A0A9K3E8N2"/>
<protein>
    <submittedName>
        <fullName evidence="3">Leucine-rich repeat domain superfamily</fullName>
    </submittedName>
</protein>
<reference evidence="3" key="2">
    <citation type="submission" date="2020-06" db="EMBL/GenBank/DDBJ databases">
        <title>Helianthus annuus Genome sequencing and assembly Release 2.</title>
        <authorList>
            <person name="Gouzy J."/>
            <person name="Langlade N."/>
            <person name="Munos S."/>
        </authorList>
    </citation>
    <scope>NUCLEOTIDE SEQUENCE</scope>
    <source>
        <tissue evidence="3">Leaves</tissue>
    </source>
</reference>
<reference evidence="3" key="1">
    <citation type="journal article" date="2017" name="Nature">
        <title>The sunflower genome provides insights into oil metabolism, flowering and Asterid evolution.</title>
        <authorList>
            <person name="Badouin H."/>
            <person name="Gouzy J."/>
            <person name="Grassa C.J."/>
            <person name="Murat F."/>
            <person name="Staton S.E."/>
            <person name="Cottret L."/>
            <person name="Lelandais-Briere C."/>
            <person name="Owens G.L."/>
            <person name="Carrere S."/>
            <person name="Mayjonade B."/>
            <person name="Legrand L."/>
            <person name="Gill N."/>
            <person name="Kane N.C."/>
            <person name="Bowers J.E."/>
            <person name="Hubner S."/>
            <person name="Bellec A."/>
            <person name="Berard A."/>
            <person name="Berges H."/>
            <person name="Blanchet N."/>
            <person name="Boniface M.C."/>
            <person name="Brunel D."/>
            <person name="Catrice O."/>
            <person name="Chaidir N."/>
            <person name="Claudel C."/>
            <person name="Donnadieu C."/>
            <person name="Faraut T."/>
            <person name="Fievet G."/>
            <person name="Helmstetter N."/>
            <person name="King M."/>
            <person name="Knapp S.J."/>
            <person name="Lai Z."/>
            <person name="Le Paslier M.C."/>
            <person name="Lippi Y."/>
            <person name="Lorenzon L."/>
            <person name="Mandel J.R."/>
            <person name="Marage G."/>
            <person name="Marchand G."/>
            <person name="Marquand E."/>
            <person name="Bret-Mestries E."/>
            <person name="Morien E."/>
            <person name="Nambeesan S."/>
            <person name="Nguyen T."/>
            <person name="Pegot-Espagnet P."/>
            <person name="Pouilly N."/>
            <person name="Raftis F."/>
            <person name="Sallet E."/>
            <person name="Schiex T."/>
            <person name="Thomas J."/>
            <person name="Vandecasteele C."/>
            <person name="Vares D."/>
            <person name="Vear F."/>
            <person name="Vautrin S."/>
            <person name="Crespi M."/>
            <person name="Mangin B."/>
            <person name="Burke J.M."/>
            <person name="Salse J."/>
            <person name="Munos S."/>
            <person name="Vincourt P."/>
            <person name="Rieseberg L.H."/>
            <person name="Langlade N.B."/>
        </authorList>
    </citation>
    <scope>NUCLEOTIDE SEQUENCE</scope>
    <source>
        <tissue evidence="3">Leaves</tissue>
    </source>
</reference>
<name>A0A9K3E8N2_HELAN</name>
<dbReference type="PANTHER" id="PTHR31639">
    <property type="entry name" value="F-BOX PROTEIN-LIKE"/>
    <property type="match status" value="1"/>
</dbReference>
<proteinExistence type="predicted"/>
<dbReference type="Proteomes" id="UP000215914">
    <property type="component" value="Unassembled WGS sequence"/>
</dbReference>
<keyword evidence="1" id="KW-1133">Transmembrane helix</keyword>
<feature type="transmembrane region" description="Helical" evidence="1">
    <location>
        <begin position="425"/>
        <end position="443"/>
    </location>
</feature>
<evidence type="ECO:0000313" key="4">
    <source>
        <dbReference type="Proteomes" id="UP000215914"/>
    </source>
</evidence>
<sequence length="445" mass="51200">MQDYLVPYDYFELDQLILHLSRNHTVKKLTLKGLYELDYIWYKLPVSVFSLHHLTDLYLGEFDLDHPPTFEGFGSLGSLYLNDVKISTKSLLHLLSNCPSLKCFSLDIGELDGECTINELLKCLPVIKRLTISIRAFQWLVLDPVPQELPTSLIQLKYLRLEGMCIDEDCRLAFHVLIKCSLNLERFELVVYGREYILLLRHGPIYELTLQLSIDEDECLELDQIVSHLSINNTVKKPTLCGWYNDYGYEVPISIFSFHHLRDLVMSGVDLYHPPIFNGFDSLESLVLRDVAIPTKTLLHLLLNCPSLKNLSLDIWESGDKCTISELLKYLPTIEHLTTSPHISEWVVLDSVSQELPTSLIHLRYLCFKDMTLVERCRLAFFLVFIKCSPNLEKVKLEVNNIIIFHVLFVLIITCQNTLTQTLLGIFRFGGGGVGFFGVFSWFSQ</sequence>
<evidence type="ECO:0000256" key="1">
    <source>
        <dbReference type="SAM" id="Phobius"/>
    </source>
</evidence>